<dbReference type="GO" id="GO:0005840">
    <property type="term" value="C:ribosome"/>
    <property type="evidence" value="ECO:0007669"/>
    <property type="project" value="UniProtKB-KW"/>
</dbReference>
<sequence length="111" mass="12879">MEKTAHGGKPLCCAHIKMSSSGFCNDSFLPYVKLVLNKFSKVFHVTILLMQVKYPIYDQTVYLNDYHKKMLKDQYVQALQGDVCSVWPKRHPLPEHLRRPHHPLPRPAHQG</sequence>
<organism evidence="2">
    <name type="scientific">Zea mays</name>
    <name type="common">Maize</name>
    <dbReference type="NCBI Taxonomy" id="4577"/>
    <lineage>
        <taxon>Eukaryota</taxon>
        <taxon>Viridiplantae</taxon>
        <taxon>Streptophyta</taxon>
        <taxon>Embryophyta</taxon>
        <taxon>Tracheophyta</taxon>
        <taxon>Spermatophyta</taxon>
        <taxon>Magnoliopsida</taxon>
        <taxon>Liliopsida</taxon>
        <taxon>Poales</taxon>
        <taxon>Poaceae</taxon>
        <taxon>PACMAD clade</taxon>
        <taxon>Panicoideae</taxon>
        <taxon>Andropogonodae</taxon>
        <taxon>Andropogoneae</taxon>
        <taxon>Tripsacinae</taxon>
        <taxon>Zea</taxon>
    </lineage>
</organism>
<proteinExistence type="predicted"/>
<dbReference type="AlphaFoldDB" id="A0A1D6QNL8"/>
<protein>
    <submittedName>
        <fullName evidence="2">Putative ribosomal protein S4 (RPS4A) family protein isoform 1</fullName>
    </submittedName>
</protein>
<dbReference type="ExpressionAtlas" id="A0A1D6QNL8">
    <property type="expression patterns" value="baseline and differential"/>
</dbReference>
<feature type="region of interest" description="Disordered" evidence="1">
    <location>
        <begin position="92"/>
        <end position="111"/>
    </location>
</feature>
<keyword evidence="2" id="KW-0689">Ribosomal protein</keyword>
<reference evidence="2" key="1">
    <citation type="submission" date="2015-12" db="EMBL/GenBank/DDBJ databases">
        <title>Update maize B73 reference genome by single molecule sequencing technologies.</title>
        <authorList>
            <consortium name="Maize Genome Sequencing Project"/>
            <person name="Ware D."/>
        </authorList>
    </citation>
    <scope>NUCLEOTIDE SEQUENCE</scope>
    <source>
        <tissue evidence="2">Seedling</tissue>
    </source>
</reference>
<dbReference type="EMBL" id="CM000780">
    <property type="protein sequence ID" value="AQK59171.1"/>
    <property type="molecule type" value="Genomic_DNA"/>
</dbReference>
<name>A0A1D6QNL8_MAIZE</name>
<gene>
    <name evidence="2" type="ORF">ZEAMMB73_Zm00001d053283</name>
</gene>
<dbReference type="EMBL" id="CM000780">
    <property type="protein sequence ID" value="AQK59172.1"/>
    <property type="molecule type" value="Genomic_DNA"/>
</dbReference>
<evidence type="ECO:0000313" key="2">
    <source>
        <dbReference type="EMBL" id="AQK59172.1"/>
    </source>
</evidence>
<accession>A0A1D6QNL8</accession>
<keyword evidence="2" id="KW-0687">Ribonucleoprotein</keyword>
<evidence type="ECO:0000256" key="1">
    <source>
        <dbReference type="SAM" id="MobiDB-lite"/>
    </source>
</evidence>